<evidence type="ECO:0000256" key="1">
    <source>
        <dbReference type="SAM" id="Phobius"/>
    </source>
</evidence>
<accession>A0A5E4TV26</accession>
<gene>
    <name evidence="2" type="ORF">PCE31106_01647</name>
</gene>
<sequence>MGSEFRVVIASVAAFMTLAGAFATIHGLLYDQTHVMKGGVVTVLFGILFIVAMLTPWPSDDERERKDTQGKP</sequence>
<reference evidence="2 3" key="1">
    <citation type="submission" date="2019-08" db="EMBL/GenBank/DDBJ databases">
        <authorList>
            <person name="Peeters C."/>
        </authorList>
    </citation>
    <scope>NUCLEOTIDE SEQUENCE [LARGE SCALE GENOMIC DNA]</scope>
    <source>
        <strain evidence="2 3">LMG 31106</strain>
    </source>
</reference>
<keyword evidence="1" id="KW-0472">Membrane</keyword>
<dbReference type="InterPro" id="IPR021347">
    <property type="entry name" value="DUF2964"/>
</dbReference>
<dbReference type="Gene3D" id="1.10.287.70">
    <property type="match status" value="1"/>
</dbReference>
<keyword evidence="1" id="KW-1133">Transmembrane helix</keyword>
<evidence type="ECO:0000313" key="2">
    <source>
        <dbReference type="EMBL" id="VVD91627.1"/>
    </source>
</evidence>
<dbReference type="Pfam" id="PF11177">
    <property type="entry name" value="DUF2964"/>
    <property type="match status" value="1"/>
</dbReference>
<name>A0A5E4TV26_9BURK</name>
<dbReference type="OrthoDB" id="8943486at2"/>
<proteinExistence type="predicted"/>
<feature type="transmembrane region" description="Helical" evidence="1">
    <location>
        <begin position="39"/>
        <end position="57"/>
    </location>
</feature>
<protein>
    <recommendedName>
        <fullName evidence="4">DUF2964 domain-containing protein</fullName>
    </recommendedName>
</protein>
<organism evidence="2 3">
    <name type="scientific">Pandoraea cepalis</name>
    <dbReference type="NCBI Taxonomy" id="2508294"/>
    <lineage>
        <taxon>Bacteria</taxon>
        <taxon>Pseudomonadati</taxon>
        <taxon>Pseudomonadota</taxon>
        <taxon>Betaproteobacteria</taxon>
        <taxon>Burkholderiales</taxon>
        <taxon>Burkholderiaceae</taxon>
        <taxon>Pandoraea</taxon>
    </lineage>
</organism>
<dbReference type="Proteomes" id="UP000384354">
    <property type="component" value="Unassembled WGS sequence"/>
</dbReference>
<dbReference type="AlphaFoldDB" id="A0A5E4TV26"/>
<dbReference type="EMBL" id="CABPSL010000004">
    <property type="protein sequence ID" value="VVD91627.1"/>
    <property type="molecule type" value="Genomic_DNA"/>
</dbReference>
<keyword evidence="1" id="KW-0812">Transmembrane</keyword>
<dbReference type="RefSeq" id="WP_150549974.1">
    <property type="nucleotide sequence ID" value="NZ_CABPSL010000004.1"/>
</dbReference>
<evidence type="ECO:0008006" key="4">
    <source>
        <dbReference type="Google" id="ProtNLM"/>
    </source>
</evidence>
<evidence type="ECO:0000313" key="3">
    <source>
        <dbReference type="Proteomes" id="UP000384354"/>
    </source>
</evidence>